<evidence type="ECO:0000313" key="10">
    <source>
        <dbReference type="EMBL" id="CAD7592680.1"/>
    </source>
</evidence>
<dbReference type="AlphaFoldDB" id="A0A7R9PL62"/>
<evidence type="ECO:0008006" key="11">
    <source>
        <dbReference type="Google" id="ProtNLM"/>
    </source>
</evidence>
<evidence type="ECO:0000256" key="1">
    <source>
        <dbReference type="ARBA" id="ARBA00004434"/>
    </source>
</evidence>
<dbReference type="GO" id="GO:0005743">
    <property type="term" value="C:mitochondrial inner membrane"/>
    <property type="evidence" value="ECO:0007669"/>
    <property type="project" value="UniProtKB-SubCell"/>
</dbReference>
<dbReference type="InterPro" id="IPR037169">
    <property type="entry name" value="Cytochrome_c_oxidase_VIc_sf"/>
</dbReference>
<name>A0A7R9PL62_TIMGE</name>
<keyword evidence="7" id="KW-0496">Mitochondrion</keyword>
<dbReference type="InterPro" id="IPR051389">
    <property type="entry name" value="Cytochrome_c_oxidase_VIc"/>
</dbReference>
<organism evidence="10">
    <name type="scientific">Timema genevievae</name>
    <name type="common">Walking stick</name>
    <dbReference type="NCBI Taxonomy" id="629358"/>
    <lineage>
        <taxon>Eukaryota</taxon>
        <taxon>Metazoa</taxon>
        <taxon>Ecdysozoa</taxon>
        <taxon>Arthropoda</taxon>
        <taxon>Hexapoda</taxon>
        <taxon>Insecta</taxon>
        <taxon>Pterygota</taxon>
        <taxon>Neoptera</taxon>
        <taxon>Polyneoptera</taxon>
        <taxon>Phasmatodea</taxon>
        <taxon>Timematodea</taxon>
        <taxon>Timematoidea</taxon>
        <taxon>Timematidae</taxon>
        <taxon>Timema</taxon>
    </lineage>
</organism>
<evidence type="ECO:0000256" key="2">
    <source>
        <dbReference type="ARBA" id="ARBA00004673"/>
    </source>
</evidence>
<sequence length="107" mass="12653">MSKSFITEEKLRKPVMRHFIKSQARVHIAIALSVSAITGVLYKLLVCDPRKKRYADFYRRNQVWNRCDVLVSDYSNYDMEKEFERMRNAGVFQSAAPDEEEEEEDDL</sequence>
<dbReference type="PANTHER" id="PTHR48416">
    <property type="entry name" value="CYTOCHROME C OXIDASE SUBUNIT 6C"/>
    <property type="match status" value="1"/>
</dbReference>
<evidence type="ECO:0000256" key="5">
    <source>
        <dbReference type="ARBA" id="ARBA00022792"/>
    </source>
</evidence>
<keyword evidence="8 9" id="KW-0472">Membrane</keyword>
<keyword evidence="4 9" id="KW-0812">Transmembrane</keyword>
<feature type="transmembrane region" description="Helical" evidence="9">
    <location>
        <begin position="26"/>
        <end position="45"/>
    </location>
</feature>
<dbReference type="SUPFAM" id="SSF81415">
    <property type="entry name" value="Mitochondrial cytochrome c oxidase subunit VIc"/>
    <property type="match status" value="2"/>
</dbReference>
<evidence type="ECO:0000256" key="8">
    <source>
        <dbReference type="ARBA" id="ARBA00023136"/>
    </source>
</evidence>
<keyword evidence="5" id="KW-0999">Mitochondrion inner membrane</keyword>
<comment type="subcellular location">
    <subcellularLocation>
        <location evidence="1">Mitochondrion inner membrane</location>
        <topology evidence="1">Single-pass membrane protein</topology>
    </subcellularLocation>
</comment>
<keyword evidence="6 9" id="KW-1133">Transmembrane helix</keyword>
<evidence type="ECO:0000256" key="7">
    <source>
        <dbReference type="ARBA" id="ARBA00023128"/>
    </source>
</evidence>
<evidence type="ECO:0000256" key="4">
    <source>
        <dbReference type="ARBA" id="ARBA00022692"/>
    </source>
</evidence>
<gene>
    <name evidence="10" type="ORF">TGEB3V08_LOCUS5011</name>
</gene>
<comment type="similarity">
    <text evidence="3">Belongs to the cytochrome c oxidase subunit 6c family.</text>
</comment>
<dbReference type="Pfam" id="PF02937">
    <property type="entry name" value="COX6C"/>
    <property type="match status" value="2"/>
</dbReference>
<dbReference type="InterPro" id="IPR034884">
    <property type="entry name" value="Cytochrome_c_oxidase_VIc/VIIs"/>
</dbReference>
<dbReference type="PANTHER" id="PTHR48416:SF1">
    <property type="entry name" value="CYTOCHROME C OXIDASE SUBUNIT 6C"/>
    <property type="match status" value="1"/>
</dbReference>
<proteinExistence type="inferred from homology"/>
<evidence type="ECO:0000256" key="3">
    <source>
        <dbReference type="ARBA" id="ARBA00007204"/>
    </source>
</evidence>
<evidence type="ECO:0000256" key="9">
    <source>
        <dbReference type="SAM" id="Phobius"/>
    </source>
</evidence>
<evidence type="ECO:0000256" key="6">
    <source>
        <dbReference type="ARBA" id="ARBA00022989"/>
    </source>
</evidence>
<comment type="pathway">
    <text evidence="2">Energy metabolism; oxidative phosphorylation.</text>
</comment>
<protein>
    <recommendedName>
        <fullName evidence="11">Mitochondrial cytochrome c oxidase subunit VIc/VIIs domain-containing protein</fullName>
    </recommendedName>
</protein>
<accession>A0A7R9PL62</accession>
<dbReference type="CDD" id="cd22901">
    <property type="entry name" value="CcO_VIc"/>
    <property type="match status" value="1"/>
</dbReference>
<dbReference type="Gene3D" id="4.10.93.10">
    <property type="entry name" value="Mitochondrial cytochrome c oxidase subunit VIc/VIIs"/>
    <property type="match status" value="2"/>
</dbReference>
<reference evidence="10" key="1">
    <citation type="submission" date="2020-11" db="EMBL/GenBank/DDBJ databases">
        <authorList>
            <person name="Tran Van P."/>
        </authorList>
    </citation>
    <scope>NUCLEOTIDE SEQUENCE</scope>
</reference>
<dbReference type="EMBL" id="OE840798">
    <property type="protein sequence ID" value="CAD7592680.1"/>
    <property type="molecule type" value="Genomic_DNA"/>
</dbReference>